<comment type="caution">
    <text evidence="1">The sequence shown here is derived from an EMBL/GenBank/DDBJ whole genome shotgun (WGS) entry which is preliminary data.</text>
</comment>
<evidence type="ECO:0000313" key="2">
    <source>
        <dbReference type="Proteomes" id="UP001186944"/>
    </source>
</evidence>
<name>A0AA88XLG9_PINIB</name>
<evidence type="ECO:0000313" key="1">
    <source>
        <dbReference type="EMBL" id="KAK3083292.1"/>
    </source>
</evidence>
<organism evidence="1 2">
    <name type="scientific">Pinctada imbricata</name>
    <name type="common">Atlantic pearl-oyster</name>
    <name type="synonym">Pinctada martensii</name>
    <dbReference type="NCBI Taxonomy" id="66713"/>
    <lineage>
        <taxon>Eukaryota</taxon>
        <taxon>Metazoa</taxon>
        <taxon>Spiralia</taxon>
        <taxon>Lophotrochozoa</taxon>
        <taxon>Mollusca</taxon>
        <taxon>Bivalvia</taxon>
        <taxon>Autobranchia</taxon>
        <taxon>Pteriomorphia</taxon>
        <taxon>Pterioida</taxon>
        <taxon>Pterioidea</taxon>
        <taxon>Pteriidae</taxon>
        <taxon>Pinctada</taxon>
    </lineage>
</organism>
<protein>
    <submittedName>
        <fullName evidence="1">Uncharacterized protein</fullName>
    </submittedName>
</protein>
<sequence length="78" mass="9390">MAAFRNVFKADKLRHKKCDRMLDLKHKEKNSKQIESHRMFQVGNHLKGKFFHRKKMSTKTTTDMEIEIPTFKLLEISR</sequence>
<reference evidence="1" key="1">
    <citation type="submission" date="2019-08" db="EMBL/GenBank/DDBJ databases">
        <title>The improved chromosome-level genome for the pearl oyster Pinctada fucata martensii using PacBio sequencing and Hi-C.</title>
        <authorList>
            <person name="Zheng Z."/>
        </authorList>
    </citation>
    <scope>NUCLEOTIDE SEQUENCE</scope>
    <source>
        <strain evidence="1">ZZ-2019</strain>
        <tissue evidence="1">Adductor muscle</tissue>
    </source>
</reference>
<accession>A0AA88XLG9</accession>
<proteinExistence type="predicted"/>
<gene>
    <name evidence="1" type="ORF">FSP39_018666</name>
</gene>
<dbReference type="AlphaFoldDB" id="A0AA88XLG9"/>
<dbReference type="EMBL" id="VSWD01000014">
    <property type="protein sequence ID" value="KAK3083292.1"/>
    <property type="molecule type" value="Genomic_DNA"/>
</dbReference>
<dbReference type="Proteomes" id="UP001186944">
    <property type="component" value="Unassembled WGS sequence"/>
</dbReference>
<keyword evidence="2" id="KW-1185">Reference proteome</keyword>